<comment type="caution">
    <text evidence="1">The sequence shown here is derived from an EMBL/GenBank/DDBJ whole genome shotgun (WGS) entry which is preliminary data.</text>
</comment>
<dbReference type="EMBL" id="JAHXZJ010002982">
    <property type="protein sequence ID" value="KAH0535373.1"/>
    <property type="molecule type" value="Genomic_DNA"/>
</dbReference>
<gene>
    <name evidence="1" type="ORF">KQX54_016071</name>
</gene>
<dbReference type="AlphaFoldDB" id="A0AAV7HW30"/>
<reference evidence="1 2" key="1">
    <citation type="journal article" date="2021" name="J. Hered.">
        <title>A chromosome-level genome assembly of the parasitoid wasp, Cotesia glomerata (Hymenoptera: Braconidae).</title>
        <authorList>
            <person name="Pinto B.J."/>
            <person name="Weis J.J."/>
            <person name="Gamble T."/>
            <person name="Ode P.J."/>
            <person name="Paul R."/>
            <person name="Zaspel J.M."/>
        </authorList>
    </citation>
    <scope>NUCLEOTIDE SEQUENCE [LARGE SCALE GENOMIC DNA]</scope>
    <source>
        <strain evidence="1">CgM1</strain>
    </source>
</reference>
<keyword evidence="2" id="KW-1185">Reference proteome</keyword>
<name>A0AAV7HW30_COTGL</name>
<evidence type="ECO:0000313" key="1">
    <source>
        <dbReference type="EMBL" id="KAH0535373.1"/>
    </source>
</evidence>
<dbReference type="Proteomes" id="UP000826195">
    <property type="component" value="Unassembled WGS sequence"/>
</dbReference>
<proteinExistence type="predicted"/>
<accession>A0AAV7HW30</accession>
<organism evidence="1 2">
    <name type="scientific">Cotesia glomerata</name>
    <name type="common">Lepidopteran parasitic wasp</name>
    <name type="synonym">Apanteles glomeratus</name>
    <dbReference type="NCBI Taxonomy" id="32391"/>
    <lineage>
        <taxon>Eukaryota</taxon>
        <taxon>Metazoa</taxon>
        <taxon>Ecdysozoa</taxon>
        <taxon>Arthropoda</taxon>
        <taxon>Hexapoda</taxon>
        <taxon>Insecta</taxon>
        <taxon>Pterygota</taxon>
        <taxon>Neoptera</taxon>
        <taxon>Endopterygota</taxon>
        <taxon>Hymenoptera</taxon>
        <taxon>Apocrita</taxon>
        <taxon>Ichneumonoidea</taxon>
        <taxon>Braconidae</taxon>
        <taxon>Microgastrinae</taxon>
        <taxon>Cotesia</taxon>
    </lineage>
</organism>
<sequence length="210" mass="23197">MAYSLPKPEGGGGALYGMVSYGKLAELTKENCKREKEERAVGNNLSDGANNKKIGYNGASPWAYNNRVPGFREKVASVTREKDLVTACRVLLQQPEKYPFFLTPNSTILCLQRVLRLGCAIIMATFAILRCSVEETWADVLSGVPCFFSGITNFSDCLRRSAALLTSSRRRHSGYVSDGSLVNLRLVNPIRYPSTALGVYQNKTRTSKNK</sequence>
<evidence type="ECO:0000313" key="2">
    <source>
        <dbReference type="Proteomes" id="UP000826195"/>
    </source>
</evidence>
<protein>
    <submittedName>
        <fullName evidence="1">Uncharacterized protein</fullName>
    </submittedName>
</protein>